<proteinExistence type="predicted"/>
<dbReference type="Pfam" id="PF12697">
    <property type="entry name" value="Abhydrolase_6"/>
    <property type="match status" value="1"/>
</dbReference>
<dbReference type="InterPro" id="IPR029058">
    <property type="entry name" value="AB_hydrolase_fold"/>
</dbReference>
<dbReference type="RefSeq" id="WP_191908254.1">
    <property type="nucleotide sequence ID" value="NZ_CP042906.1"/>
</dbReference>
<evidence type="ECO:0000259" key="1">
    <source>
        <dbReference type="Pfam" id="PF12697"/>
    </source>
</evidence>
<name>A0A5J6MWS5_9PROT</name>
<dbReference type="KEGG" id="htq:FRZ44_45290"/>
<dbReference type="Gene3D" id="3.40.50.1820">
    <property type="entry name" value="alpha/beta hydrolase"/>
    <property type="match status" value="1"/>
</dbReference>
<dbReference type="EMBL" id="CP042906">
    <property type="protein sequence ID" value="QEX19216.1"/>
    <property type="molecule type" value="Genomic_DNA"/>
</dbReference>
<dbReference type="PANTHER" id="PTHR43194:SF2">
    <property type="entry name" value="PEROXISOMAL MEMBRANE PROTEIN LPX1"/>
    <property type="match status" value="1"/>
</dbReference>
<accession>A0A5J6MWS5</accession>
<reference evidence="2 3" key="1">
    <citation type="submission" date="2019-08" db="EMBL/GenBank/DDBJ databases">
        <title>Hyperibacter terrae gen. nov., sp. nov. and Hyperibacter viscosus sp. nov., two new members in the family Rhodospirillaceae isolated from the rhizosphere of Hypericum perforatum.</title>
        <authorList>
            <person name="Noviana Z."/>
        </authorList>
    </citation>
    <scope>NUCLEOTIDE SEQUENCE [LARGE SCALE GENOMIC DNA]</scope>
    <source>
        <strain evidence="2 3">R5913</strain>
    </source>
</reference>
<dbReference type="PRINTS" id="PR00412">
    <property type="entry name" value="EPOXHYDRLASE"/>
</dbReference>
<keyword evidence="3" id="KW-1185">Reference proteome</keyword>
<protein>
    <submittedName>
        <fullName evidence="2">Alpha/beta hydrolase</fullName>
    </submittedName>
</protein>
<dbReference type="InterPro" id="IPR050228">
    <property type="entry name" value="Carboxylesterase_BioH"/>
</dbReference>
<dbReference type="Proteomes" id="UP000326202">
    <property type="component" value="Chromosome"/>
</dbReference>
<dbReference type="PANTHER" id="PTHR43194">
    <property type="entry name" value="HYDROLASE ALPHA/BETA FOLD FAMILY"/>
    <property type="match status" value="1"/>
</dbReference>
<dbReference type="AlphaFoldDB" id="A0A5J6MWS5"/>
<evidence type="ECO:0000313" key="2">
    <source>
        <dbReference type="EMBL" id="QEX19216.1"/>
    </source>
</evidence>
<dbReference type="InterPro" id="IPR000073">
    <property type="entry name" value="AB_hydrolase_1"/>
</dbReference>
<keyword evidence="2" id="KW-0378">Hydrolase</keyword>
<evidence type="ECO:0000313" key="3">
    <source>
        <dbReference type="Proteomes" id="UP000326202"/>
    </source>
</evidence>
<gene>
    <name evidence="2" type="ORF">FRZ44_45290</name>
</gene>
<dbReference type="GO" id="GO:0016787">
    <property type="term" value="F:hydrolase activity"/>
    <property type="evidence" value="ECO:0007669"/>
    <property type="project" value="UniProtKB-KW"/>
</dbReference>
<dbReference type="InterPro" id="IPR000639">
    <property type="entry name" value="Epox_hydrolase-like"/>
</dbReference>
<dbReference type="PRINTS" id="PR00111">
    <property type="entry name" value="ABHYDROLASE"/>
</dbReference>
<organism evidence="2 3">
    <name type="scientific">Hypericibacter terrae</name>
    <dbReference type="NCBI Taxonomy" id="2602015"/>
    <lineage>
        <taxon>Bacteria</taxon>
        <taxon>Pseudomonadati</taxon>
        <taxon>Pseudomonadota</taxon>
        <taxon>Alphaproteobacteria</taxon>
        <taxon>Rhodospirillales</taxon>
        <taxon>Dongiaceae</taxon>
        <taxon>Hypericibacter</taxon>
    </lineage>
</organism>
<sequence>MTFASPMRRPHATQSEAGPSALAVLLHSSASSGSQWKSLTGWLAPSLHVMTPDLPGYGTAAGLDDGEDDVLADAGPVIALIEQAGAAAHLVGHSYGGVIALAIAMARPELVRSLTLIEPVAFYLLRNGDADDRRLLREVNSIEARIRAAMDLGAPEIGMARFIDFWNGEGSWARLEPARQIHLCRQIHRVAANFAAVAQEPCTLTPIRAIRRPTLIIRGEQSPGCTRRIAGMLEAAIPSARLAEIPNAGHMAPLTHPHYVDPLVADHIFAARQRHMADLQRVGAANFRY</sequence>
<dbReference type="SUPFAM" id="SSF53474">
    <property type="entry name" value="alpha/beta-Hydrolases"/>
    <property type="match status" value="1"/>
</dbReference>
<feature type="domain" description="AB hydrolase-1" evidence="1">
    <location>
        <begin position="24"/>
        <end position="259"/>
    </location>
</feature>